<gene>
    <name evidence="1" type="ORF">SAMN05421807_105245</name>
</gene>
<name>A0A1M5RQF6_9BACI</name>
<dbReference type="SUPFAM" id="SSF158560">
    <property type="entry name" value="BH3980-like"/>
    <property type="match status" value="1"/>
</dbReference>
<dbReference type="AlphaFoldDB" id="A0A1M5RQF6"/>
<dbReference type="Proteomes" id="UP000184079">
    <property type="component" value="Unassembled WGS sequence"/>
</dbReference>
<dbReference type="RefSeq" id="WP_073007148.1">
    <property type="nucleotide sequence ID" value="NZ_FQXD01000005.1"/>
</dbReference>
<protein>
    <submittedName>
        <fullName evidence="1">Uncharacterized protein</fullName>
    </submittedName>
</protein>
<proteinExistence type="predicted"/>
<dbReference type="OrthoDB" id="1655249at2"/>
<sequence>MNAKELIELNNEKRTHLNEANLAYYENMLIYIRSASSKEQNDSVRAHCKNIRLRCRPTVIDLEGVPDQEG</sequence>
<organism evidence="1 2">
    <name type="scientific">Virgibacillus chiguensis</name>
    <dbReference type="NCBI Taxonomy" id="411959"/>
    <lineage>
        <taxon>Bacteria</taxon>
        <taxon>Bacillati</taxon>
        <taxon>Bacillota</taxon>
        <taxon>Bacilli</taxon>
        <taxon>Bacillales</taxon>
        <taxon>Bacillaceae</taxon>
        <taxon>Virgibacillus</taxon>
    </lineage>
</organism>
<dbReference type="EMBL" id="FQXD01000005">
    <property type="protein sequence ID" value="SHH28449.1"/>
    <property type="molecule type" value="Genomic_DNA"/>
</dbReference>
<accession>A0A1M5RQF6</accession>
<reference evidence="2" key="1">
    <citation type="submission" date="2016-11" db="EMBL/GenBank/DDBJ databases">
        <authorList>
            <person name="Varghese N."/>
            <person name="Submissions S."/>
        </authorList>
    </citation>
    <scope>NUCLEOTIDE SEQUENCE [LARGE SCALE GENOMIC DNA]</scope>
    <source>
        <strain evidence="2">CGMCC 1.6496</strain>
    </source>
</reference>
<keyword evidence="2" id="KW-1185">Reference proteome</keyword>
<evidence type="ECO:0000313" key="1">
    <source>
        <dbReference type="EMBL" id="SHH28449.1"/>
    </source>
</evidence>
<evidence type="ECO:0000313" key="2">
    <source>
        <dbReference type="Proteomes" id="UP000184079"/>
    </source>
</evidence>